<keyword evidence="2" id="KW-1185">Reference proteome</keyword>
<comment type="caution">
    <text evidence="1">The sequence shown here is derived from an EMBL/GenBank/DDBJ whole genome shotgun (WGS) entry which is preliminary data.</text>
</comment>
<sequence length="143" mass="15715">MTVLCPHKDNTTLAPSGYGVYRCMNSQDLDYSHKMFYLVVLHSGPRLRQAGRFTAESGGDCIGTVFSGQEEENKLRSYSPGVKAINLVCTGSTAAVRGRARNPESLPIEHNTGGLAELSVLGWKLIIRNKSRDTEYLPSQESH</sequence>
<organism evidence="1 2">
    <name type="scientific">Elysia crispata</name>
    <name type="common">lettuce slug</name>
    <dbReference type="NCBI Taxonomy" id="231223"/>
    <lineage>
        <taxon>Eukaryota</taxon>
        <taxon>Metazoa</taxon>
        <taxon>Spiralia</taxon>
        <taxon>Lophotrochozoa</taxon>
        <taxon>Mollusca</taxon>
        <taxon>Gastropoda</taxon>
        <taxon>Heterobranchia</taxon>
        <taxon>Euthyneura</taxon>
        <taxon>Panpulmonata</taxon>
        <taxon>Sacoglossa</taxon>
        <taxon>Placobranchoidea</taxon>
        <taxon>Plakobranchidae</taxon>
        <taxon>Elysia</taxon>
    </lineage>
</organism>
<protein>
    <submittedName>
        <fullName evidence="1">Uncharacterized protein</fullName>
    </submittedName>
</protein>
<dbReference type="EMBL" id="JAWDGP010002984">
    <property type="protein sequence ID" value="KAK3778231.1"/>
    <property type="molecule type" value="Genomic_DNA"/>
</dbReference>
<accession>A0AAE1DPE3</accession>
<evidence type="ECO:0000313" key="2">
    <source>
        <dbReference type="Proteomes" id="UP001283361"/>
    </source>
</evidence>
<dbReference type="Proteomes" id="UP001283361">
    <property type="component" value="Unassembled WGS sequence"/>
</dbReference>
<reference evidence="1" key="1">
    <citation type="journal article" date="2023" name="G3 (Bethesda)">
        <title>A reference genome for the long-term kleptoplast-retaining sea slug Elysia crispata morphotype clarki.</title>
        <authorList>
            <person name="Eastman K.E."/>
            <person name="Pendleton A.L."/>
            <person name="Shaikh M.A."/>
            <person name="Suttiyut T."/>
            <person name="Ogas R."/>
            <person name="Tomko P."/>
            <person name="Gavelis G."/>
            <person name="Widhalm J.R."/>
            <person name="Wisecaver J.H."/>
        </authorList>
    </citation>
    <scope>NUCLEOTIDE SEQUENCE</scope>
    <source>
        <strain evidence="1">ECLA1</strain>
    </source>
</reference>
<gene>
    <name evidence="1" type="ORF">RRG08_060158</name>
</gene>
<name>A0AAE1DPE3_9GAST</name>
<evidence type="ECO:0000313" key="1">
    <source>
        <dbReference type="EMBL" id="KAK3778231.1"/>
    </source>
</evidence>
<dbReference type="AlphaFoldDB" id="A0AAE1DPE3"/>
<proteinExistence type="predicted"/>